<accession>A0ABS8Y5N6</accession>
<organism evidence="1 2">
    <name type="scientific">Datura stramonium</name>
    <name type="common">Jimsonweed</name>
    <name type="synonym">Common thornapple</name>
    <dbReference type="NCBI Taxonomy" id="4076"/>
    <lineage>
        <taxon>Eukaryota</taxon>
        <taxon>Viridiplantae</taxon>
        <taxon>Streptophyta</taxon>
        <taxon>Embryophyta</taxon>
        <taxon>Tracheophyta</taxon>
        <taxon>Spermatophyta</taxon>
        <taxon>Magnoliopsida</taxon>
        <taxon>eudicotyledons</taxon>
        <taxon>Gunneridae</taxon>
        <taxon>Pentapetalae</taxon>
        <taxon>asterids</taxon>
        <taxon>lamiids</taxon>
        <taxon>Solanales</taxon>
        <taxon>Solanaceae</taxon>
        <taxon>Solanoideae</taxon>
        <taxon>Datureae</taxon>
        <taxon>Datura</taxon>
    </lineage>
</organism>
<dbReference type="EMBL" id="JACEIK010018327">
    <property type="protein sequence ID" value="MCE5165985.1"/>
    <property type="molecule type" value="Genomic_DNA"/>
</dbReference>
<reference evidence="1 2" key="1">
    <citation type="journal article" date="2021" name="BMC Genomics">
        <title>Datura genome reveals duplications of psychoactive alkaloid biosynthetic genes and high mutation rate following tissue culture.</title>
        <authorList>
            <person name="Rajewski A."/>
            <person name="Carter-House D."/>
            <person name="Stajich J."/>
            <person name="Litt A."/>
        </authorList>
    </citation>
    <scope>NUCLEOTIDE SEQUENCE [LARGE SCALE GENOMIC DNA]</scope>
    <source>
        <strain evidence="1">AR-01</strain>
    </source>
</reference>
<keyword evidence="2" id="KW-1185">Reference proteome</keyword>
<dbReference type="Proteomes" id="UP000823775">
    <property type="component" value="Unassembled WGS sequence"/>
</dbReference>
<comment type="caution">
    <text evidence="1">The sequence shown here is derived from an EMBL/GenBank/DDBJ whole genome shotgun (WGS) entry which is preliminary data.</text>
</comment>
<sequence>MSVNCIKVAHRRTAGCASGIAGYFVDSLSQYFMLASIYRAPVLRGSRPAFCQWGADKYDVYPQ</sequence>
<gene>
    <name evidence="1" type="ORF">HAX54_013734</name>
</gene>
<proteinExistence type="predicted"/>
<protein>
    <submittedName>
        <fullName evidence="1">Uncharacterized protein</fullName>
    </submittedName>
</protein>
<name>A0ABS8Y5N6_DATST</name>
<evidence type="ECO:0000313" key="2">
    <source>
        <dbReference type="Proteomes" id="UP000823775"/>
    </source>
</evidence>
<feature type="non-terminal residue" evidence="1">
    <location>
        <position position="63"/>
    </location>
</feature>
<evidence type="ECO:0000313" key="1">
    <source>
        <dbReference type="EMBL" id="MCE5165985.1"/>
    </source>
</evidence>